<name>A0ABN9XW93_9DINO</name>
<keyword evidence="2" id="KW-0472">Membrane</keyword>
<evidence type="ECO:0000313" key="4">
    <source>
        <dbReference type="Proteomes" id="UP001189429"/>
    </source>
</evidence>
<keyword evidence="2" id="KW-0812">Transmembrane</keyword>
<dbReference type="EMBL" id="CAUYUJ010021392">
    <property type="protein sequence ID" value="CAK0904348.1"/>
    <property type="molecule type" value="Genomic_DNA"/>
</dbReference>
<feature type="transmembrane region" description="Helical" evidence="2">
    <location>
        <begin position="71"/>
        <end position="91"/>
    </location>
</feature>
<feature type="transmembrane region" description="Helical" evidence="2">
    <location>
        <begin position="20"/>
        <end position="38"/>
    </location>
</feature>
<reference evidence="3" key="1">
    <citation type="submission" date="2023-10" db="EMBL/GenBank/DDBJ databases">
        <authorList>
            <person name="Chen Y."/>
            <person name="Shah S."/>
            <person name="Dougan E. K."/>
            <person name="Thang M."/>
            <person name="Chan C."/>
        </authorList>
    </citation>
    <scope>NUCLEOTIDE SEQUENCE [LARGE SCALE GENOMIC DNA]</scope>
</reference>
<protein>
    <submittedName>
        <fullName evidence="3">Uncharacterized protein</fullName>
    </submittedName>
</protein>
<feature type="transmembrane region" description="Helical" evidence="2">
    <location>
        <begin position="103"/>
        <end position="127"/>
    </location>
</feature>
<evidence type="ECO:0000256" key="2">
    <source>
        <dbReference type="SAM" id="Phobius"/>
    </source>
</evidence>
<evidence type="ECO:0000256" key="1">
    <source>
        <dbReference type="SAM" id="MobiDB-lite"/>
    </source>
</evidence>
<keyword evidence="4" id="KW-1185">Reference proteome</keyword>
<comment type="caution">
    <text evidence="3">The sequence shown here is derived from an EMBL/GenBank/DDBJ whole genome shotgun (WGS) entry which is preliminary data.</text>
</comment>
<accession>A0ABN9XW93</accession>
<evidence type="ECO:0000313" key="3">
    <source>
        <dbReference type="EMBL" id="CAK0904348.1"/>
    </source>
</evidence>
<sequence>MLAYHVDLPPTEFAIRMRPVFILSLAALTVLVVGHFMIRDFWGGLSLVFVVLMGLFVLTGEYRINASSACFFSVMAIISAIFDVVSCVLYFQHSKYKLGDPKAPALALLAQLVFLSSPVLLLVSALIRGTCSVIDCNDRAQELWGRSGELPSYDALGQGVPLAAAGPRRQGHGPPSQPPAPFQGQGRRLDGEA</sequence>
<keyword evidence="2" id="KW-1133">Transmembrane helix</keyword>
<gene>
    <name evidence="3" type="ORF">PCOR1329_LOCUS80397</name>
</gene>
<dbReference type="Proteomes" id="UP001189429">
    <property type="component" value="Unassembled WGS sequence"/>
</dbReference>
<proteinExistence type="predicted"/>
<organism evidence="3 4">
    <name type="scientific">Prorocentrum cordatum</name>
    <dbReference type="NCBI Taxonomy" id="2364126"/>
    <lineage>
        <taxon>Eukaryota</taxon>
        <taxon>Sar</taxon>
        <taxon>Alveolata</taxon>
        <taxon>Dinophyceae</taxon>
        <taxon>Prorocentrales</taxon>
        <taxon>Prorocentraceae</taxon>
        <taxon>Prorocentrum</taxon>
    </lineage>
</organism>
<feature type="region of interest" description="Disordered" evidence="1">
    <location>
        <begin position="155"/>
        <end position="193"/>
    </location>
</feature>
<feature type="transmembrane region" description="Helical" evidence="2">
    <location>
        <begin position="45"/>
        <end position="65"/>
    </location>
</feature>